<dbReference type="PROSITE" id="PS50966">
    <property type="entry name" value="ZF_SWIM"/>
    <property type="match status" value="1"/>
</dbReference>
<dbReference type="GO" id="GO:0008270">
    <property type="term" value="F:zinc ion binding"/>
    <property type="evidence" value="ECO:0007669"/>
    <property type="project" value="UniProtKB-KW"/>
</dbReference>
<keyword evidence="1" id="KW-0862">Zinc</keyword>
<keyword evidence="1" id="KW-0863">Zinc-finger</keyword>
<keyword evidence="4" id="KW-1185">Reference proteome</keyword>
<sequence>MSNEVSAAILRRVFDDVKSHGGTFGPEHAEVMMAMNHSEADMLLLQAAVELVEKHRVTKISAEPSGRTLIRVASPSRGGVNAMYICLDHFCSCDSFLDNTVQNPFTMCKHMLAAMIAQATMKLQVLTVPDSEFANLLCPEDTPSNM</sequence>
<accession>A0A1V9YSH6</accession>
<proteinExistence type="predicted"/>
<evidence type="ECO:0000313" key="4">
    <source>
        <dbReference type="Proteomes" id="UP000243217"/>
    </source>
</evidence>
<dbReference type="AlphaFoldDB" id="A0A1V9YSH6"/>
<dbReference type="InterPro" id="IPR007527">
    <property type="entry name" value="Znf_SWIM"/>
</dbReference>
<evidence type="ECO:0000259" key="2">
    <source>
        <dbReference type="PROSITE" id="PS50966"/>
    </source>
</evidence>
<dbReference type="GO" id="GO:0000724">
    <property type="term" value="P:double-strand break repair via homologous recombination"/>
    <property type="evidence" value="ECO:0007669"/>
    <property type="project" value="TreeGrafter"/>
</dbReference>
<evidence type="ECO:0000313" key="3">
    <source>
        <dbReference type="EMBL" id="OQR88702.1"/>
    </source>
</evidence>
<feature type="domain" description="SWIM-type" evidence="2">
    <location>
        <begin position="83"/>
        <end position="119"/>
    </location>
</feature>
<gene>
    <name evidence="3" type="ORF">THRCLA_22812</name>
</gene>
<dbReference type="PANTHER" id="PTHR28498">
    <property type="entry name" value="ZINC FINGER SWIM DOMAIN-CONTAINING PROTEIN 7"/>
    <property type="match status" value="1"/>
</dbReference>
<protein>
    <recommendedName>
        <fullName evidence="2">SWIM-type domain-containing protein</fullName>
    </recommendedName>
</protein>
<dbReference type="GO" id="GO:0097196">
    <property type="term" value="C:Shu complex"/>
    <property type="evidence" value="ECO:0007669"/>
    <property type="project" value="TreeGrafter"/>
</dbReference>
<dbReference type="PANTHER" id="PTHR28498:SF1">
    <property type="entry name" value="ZINC FINGER SWIM DOMAIN-CONTAINING PROTEIN 7"/>
    <property type="match status" value="1"/>
</dbReference>
<evidence type="ECO:0000256" key="1">
    <source>
        <dbReference type="PROSITE-ProRule" id="PRU00325"/>
    </source>
</evidence>
<reference evidence="3 4" key="1">
    <citation type="journal article" date="2014" name="Genome Biol. Evol.">
        <title>The secreted proteins of Achlya hypogyna and Thraustotheca clavata identify the ancestral oomycete secretome and reveal gene acquisitions by horizontal gene transfer.</title>
        <authorList>
            <person name="Misner I."/>
            <person name="Blouin N."/>
            <person name="Leonard G."/>
            <person name="Richards T.A."/>
            <person name="Lane C.E."/>
        </authorList>
    </citation>
    <scope>NUCLEOTIDE SEQUENCE [LARGE SCALE GENOMIC DNA]</scope>
    <source>
        <strain evidence="3 4">ATCC 34112</strain>
    </source>
</reference>
<keyword evidence="1" id="KW-0479">Metal-binding</keyword>
<name>A0A1V9YSH6_9STRA</name>
<dbReference type="OrthoDB" id="337581at2759"/>
<dbReference type="EMBL" id="JNBS01003051">
    <property type="protein sequence ID" value="OQR88702.1"/>
    <property type="molecule type" value="Genomic_DNA"/>
</dbReference>
<dbReference type="Proteomes" id="UP000243217">
    <property type="component" value="Unassembled WGS sequence"/>
</dbReference>
<organism evidence="3 4">
    <name type="scientific">Thraustotheca clavata</name>
    <dbReference type="NCBI Taxonomy" id="74557"/>
    <lineage>
        <taxon>Eukaryota</taxon>
        <taxon>Sar</taxon>
        <taxon>Stramenopiles</taxon>
        <taxon>Oomycota</taxon>
        <taxon>Saprolegniomycetes</taxon>
        <taxon>Saprolegniales</taxon>
        <taxon>Achlyaceae</taxon>
        <taxon>Thraustotheca</taxon>
    </lineage>
</organism>
<comment type="caution">
    <text evidence="3">The sequence shown here is derived from an EMBL/GenBank/DDBJ whole genome shotgun (WGS) entry which is preliminary data.</text>
</comment>